<feature type="region of interest" description="Disordered" evidence="1">
    <location>
        <begin position="1"/>
        <end position="22"/>
    </location>
</feature>
<reference evidence="2" key="1">
    <citation type="submission" date="2018-05" db="EMBL/GenBank/DDBJ databases">
        <authorList>
            <person name="Lanie J.A."/>
            <person name="Ng W.-L."/>
            <person name="Kazmierczak K.M."/>
            <person name="Andrzejewski T.M."/>
            <person name="Davidsen T.M."/>
            <person name="Wayne K.J."/>
            <person name="Tettelin H."/>
            <person name="Glass J.I."/>
            <person name="Rusch D."/>
            <person name="Podicherti R."/>
            <person name="Tsui H.-C.T."/>
            <person name="Winkler M.E."/>
        </authorList>
    </citation>
    <scope>NUCLEOTIDE SEQUENCE</scope>
</reference>
<proteinExistence type="predicted"/>
<gene>
    <name evidence="2" type="ORF">METZ01_LOCUS353963</name>
</gene>
<dbReference type="AlphaFoldDB" id="A0A382RTV6"/>
<evidence type="ECO:0000313" key="2">
    <source>
        <dbReference type="EMBL" id="SVD01109.1"/>
    </source>
</evidence>
<feature type="non-terminal residue" evidence="2">
    <location>
        <position position="1"/>
    </location>
</feature>
<organism evidence="2">
    <name type="scientific">marine metagenome</name>
    <dbReference type="NCBI Taxonomy" id="408172"/>
    <lineage>
        <taxon>unclassified sequences</taxon>
        <taxon>metagenomes</taxon>
        <taxon>ecological metagenomes</taxon>
    </lineage>
</organism>
<name>A0A382RTV6_9ZZZZ</name>
<accession>A0A382RTV6</accession>
<evidence type="ECO:0000256" key="1">
    <source>
        <dbReference type="SAM" id="MobiDB-lite"/>
    </source>
</evidence>
<sequence>KKNIALSIDPKEFGDNWEDSLDSSDTKKVEQYIKKIESLKDFIDFVNFRVGGKDNTIELRTRSFKRGVTFEVPRGSLMTTVKYEIFDDLLIGNFMKTTLHGDWHNNNLYPYFTPYVAKYADNGKAKTKTQLKNYLKQYRKKSPVEFIYHCFERESEEFIRKHIGTNTKAFEWAKKFYLLMNTSKSTNKV</sequence>
<dbReference type="EMBL" id="UINC01124158">
    <property type="protein sequence ID" value="SVD01109.1"/>
    <property type="molecule type" value="Genomic_DNA"/>
</dbReference>
<protein>
    <submittedName>
        <fullName evidence="2">Uncharacterized protein</fullName>
    </submittedName>
</protein>